<feature type="transmembrane region" description="Helical" evidence="7">
    <location>
        <begin position="224"/>
        <end position="243"/>
    </location>
</feature>
<feature type="transmembrane region" description="Helical" evidence="7">
    <location>
        <begin position="169"/>
        <end position="187"/>
    </location>
</feature>
<proteinExistence type="inferred from homology"/>
<feature type="transmembrane region" description="Helical" evidence="7">
    <location>
        <begin position="263"/>
        <end position="284"/>
    </location>
</feature>
<dbReference type="GO" id="GO:0022857">
    <property type="term" value="F:transmembrane transporter activity"/>
    <property type="evidence" value="ECO:0000318"/>
    <property type="project" value="GO_Central"/>
</dbReference>
<dbReference type="OMA" id="FAYIIPM"/>
<evidence type="ECO:0000256" key="2">
    <source>
        <dbReference type="ARBA" id="ARBA00006690"/>
    </source>
</evidence>
<evidence type="ECO:0000256" key="1">
    <source>
        <dbReference type="ARBA" id="ARBA00004141"/>
    </source>
</evidence>
<dbReference type="GO" id="GO:0009536">
    <property type="term" value="C:plastid"/>
    <property type="evidence" value="ECO:0007669"/>
    <property type="project" value="EnsemblPlants"/>
</dbReference>
<organism evidence="8 9">
    <name type="scientific">Amborella trichopoda</name>
    <dbReference type="NCBI Taxonomy" id="13333"/>
    <lineage>
        <taxon>Eukaryota</taxon>
        <taxon>Viridiplantae</taxon>
        <taxon>Streptophyta</taxon>
        <taxon>Embryophyta</taxon>
        <taxon>Tracheophyta</taxon>
        <taxon>Spermatophyta</taxon>
        <taxon>Magnoliopsida</taxon>
        <taxon>Amborellales</taxon>
        <taxon>Amborellaceae</taxon>
        <taxon>Amborella</taxon>
    </lineage>
</organism>
<dbReference type="STRING" id="13333.U5D1W5"/>
<comment type="similarity">
    <text evidence="2">Belongs to the CRT-like transporter family.</text>
</comment>
<comment type="subcellular location">
    <subcellularLocation>
        <location evidence="1">Membrane</location>
        <topology evidence="1">Multi-pass membrane protein</topology>
    </subcellularLocation>
</comment>
<name>U5D1W5_AMBTC</name>
<evidence type="ECO:0000256" key="7">
    <source>
        <dbReference type="SAM" id="Phobius"/>
    </source>
</evidence>
<keyword evidence="6 7" id="KW-0472">Membrane</keyword>
<sequence>MCTDILLFSCKPVPPLTKLQFLHKKTALDCCYSKANTHRTLMEKQRKWPKPIRRSMKVCAFGIGEGDSITGNFLPSVFTVAVAVANRVLYKLALVPMKKYPFFLAQVTSFGYVVIYFSILCIRYHAGVVTKDMLLLPKSNFMAIGLLDSLGLALGMAAGAMLPGPAIPVLSQTFLVWQLFFSTLILGRKYSPKQIIGCILVAAGVAVAVTSGQNEGQLLHKVEFIWPCVMMVSAACHSGASILKEYVFIDSARRLKGKSLDLFVVNSFSSGFQALFAFLLLPFFSSFKGISFLELPTYLRSGVACFINVGSRISGCEGAPLLPLLYIAANMAFNTSVLNLVKNSSAVVASLTVTLSVPLSIYILSFPLPCIPQAARLTSSFVVGTIVLVLGLILYNLPRISEQASKRI</sequence>
<dbReference type="GO" id="GO:0016020">
    <property type="term" value="C:membrane"/>
    <property type="evidence" value="ECO:0007669"/>
    <property type="project" value="UniProtKB-SubCell"/>
</dbReference>
<dbReference type="InterPro" id="IPR013936">
    <property type="entry name" value="CRT-like"/>
</dbReference>
<evidence type="ECO:0008006" key="10">
    <source>
        <dbReference type="Google" id="ProtNLM"/>
    </source>
</evidence>
<dbReference type="Proteomes" id="UP000017836">
    <property type="component" value="Unassembled WGS sequence"/>
</dbReference>
<dbReference type="HOGENOM" id="CLU_038989_0_0_1"/>
<dbReference type="AlphaFoldDB" id="U5D1W5"/>
<keyword evidence="4 7" id="KW-0812">Transmembrane</keyword>
<evidence type="ECO:0000313" key="9">
    <source>
        <dbReference type="Proteomes" id="UP000017836"/>
    </source>
</evidence>
<keyword evidence="5 7" id="KW-1133">Transmembrane helix</keyword>
<evidence type="ECO:0000256" key="4">
    <source>
        <dbReference type="ARBA" id="ARBA00022692"/>
    </source>
</evidence>
<dbReference type="EMBL" id="KI392557">
    <property type="protein sequence ID" value="ERN14353.1"/>
    <property type="molecule type" value="Genomic_DNA"/>
</dbReference>
<dbReference type="GO" id="GO:0002229">
    <property type="term" value="P:defense response to oomycetes"/>
    <property type="evidence" value="ECO:0007669"/>
    <property type="project" value="EnsemblPlants"/>
</dbReference>
<dbReference type="GO" id="GO:0034635">
    <property type="term" value="P:glutathione transport"/>
    <property type="evidence" value="ECO:0000318"/>
    <property type="project" value="GO_Central"/>
</dbReference>
<reference evidence="9" key="1">
    <citation type="journal article" date="2013" name="Science">
        <title>The Amborella genome and the evolution of flowering plants.</title>
        <authorList>
            <consortium name="Amborella Genome Project"/>
        </authorList>
    </citation>
    <scope>NUCLEOTIDE SEQUENCE [LARGE SCALE GENOMIC DNA]</scope>
</reference>
<feature type="transmembrane region" description="Helical" evidence="7">
    <location>
        <begin position="194"/>
        <end position="212"/>
    </location>
</feature>
<evidence type="ECO:0000256" key="6">
    <source>
        <dbReference type="ARBA" id="ARBA00023136"/>
    </source>
</evidence>
<dbReference type="PANTHER" id="PTHR31326">
    <property type="entry name" value="PROTEIN CLT2, CHLOROPLASTIC"/>
    <property type="match status" value="1"/>
</dbReference>
<evidence type="ECO:0000256" key="5">
    <source>
        <dbReference type="ARBA" id="ARBA00022989"/>
    </source>
</evidence>
<dbReference type="OrthoDB" id="416555at2759"/>
<feature type="transmembrane region" description="Helical" evidence="7">
    <location>
        <begin position="374"/>
        <end position="397"/>
    </location>
</feature>
<evidence type="ECO:0000256" key="3">
    <source>
        <dbReference type="ARBA" id="ARBA00022448"/>
    </source>
</evidence>
<dbReference type="PANTHER" id="PTHR31326:SF1">
    <property type="entry name" value="PROTEIN CLT2, CHLOROPLASTIC"/>
    <property type="match status" value="1"/>
</dbReference>
<dbReference type="SUPFAM" id="SSF103481">
    <property type="entry name" value="Multidrug resistance efflux transporter EmrE"/>
    <property type="match status" value="1"/>
</dbReference>
<evidence type="ECO:0000313" key="8">
    <source>
        <dbReference type="EMBL" id="ERN14353.1"/>
    </source>
</evidence>
<keyword evidence="9" id="KW-1185">Reference proteome</keyword>
<feature type="transmembrane region" description="Helical" evidence="7">
    <location>
        <begin position="102"/>
        <end position="122"/>
    </location>
</feature>
<dbReference type="InterPro" id="IPR037185">
    <property type="entry name" value="EmrE-like"/>
</dbReference>
<accession>U5D1W5</accession>
<dbReference type="Pfam" id="PF08627">
    <property type="entry name" value="CRT-like"/>
    <property type="match status" value="1"/>
</dbReference>
<dbReference type="Gramene" id="ERN14353">
    <property type="protein sequence ID" value="ERN14353"/>
    <property type="gene ID" value="AMTR_s00033p00216940"/>
</dbReference>
<dbReference type="eggNOG" id="ENOG502QR5M">
    <property type="taxonomic scope" value="Eukaryota"/>
</dbReference>
<dbReference type="GO" id="GO:0046686">
    <property type="term" value="P:response to cadmium ion"/>
    <property type="evidence" value="ECO:0007669"/>
    <property type="project" value="EnsemblPlants"/>
</dbReference>
<feature type="transmembrane region" description="Helical" evidence="7">
    <location>
        <begin position="321"/>
        <end position="341"/>
    </location>
</feature>
<gene>
    <name evidence="8" type="ORF">AMTR_s00033p00216940</name>
</gene>
<protein>
    <recommendedName>
        <fullName evidence="10">EamA domain-containing protein</fullName>
    </recommendedName>
</protein>
<feature type="transmembrane region" description="Helical" evidence="7">
    <location>
        <begin position="348"/>
        <end position="368"/>
    </location>
</feature>
<dbReference type="KEGG" id="atr:18442609"/>
<feature type="transmembrane region" description="Helical" evidence="7">
    <location>
        <begin position="143"/>
        <end position="163"/>
    </location>
</feature>
<keyword evidence="3" id="KW-0813">Transport</keyword>